<dbReference type="InterPro" id="IPR014768">
    <property type="entry name" value="GBD/FH3_dom"/>
</dbReference>
<dbReference type="InterPro" id="IPR015425">
    <property type="entry name" value="FH2_Formin"/>
</dbReference>
<sequence length="1367" mass="154718">MVLSDARFENGSRTSSFSANSSMDRGCGQNHNGRFINVDLDSDAAMTEGVAHIHRFLGKTQVYSSTDLRAVTSSDVVDRGLSLVGYGLQKRTHLDRLTSFKSKNLSTGNIDSTNRDMSTFDPNSPPSDEVIEKVFDQLLKNGTFFGDDAIKNLKMISMKRKWVLICKIRSNDMLVSPNTSASESVSNISSPENQFLYNLTELLSNHVKISRSLYQLEKLLRQNSFCESFVSLNLTETLANFSSTIPEENQFVYLRCFRSIMNSEEGRFAVLNCGCLVNYFCLLLSDQISHLKIKLQAAELLLLLTYVDDQFGSEKVLVYLNDCLEQFLAYLCQLLHVCLPKQANSIQAPFFLQYSKTEELTVNFVSTSMFLINSIVQVLPDKDRKIAIVRELKEYGIHRLFDLTKSWQNSIVQEQVEVYCTVERKLTEDFPQNSEWTNLSYGSTLSILIKETKGTVIEEYLVQLFKTMVDILLSRTTSESVKVFKAFELIINYLVSNLDYGVTMDPDSLFQNSLHNFIDNIQSEELHNRGLKEIEELDNLVATLRSQIEELHNLKDMGKEDILEKLQEANESLKAKDIHIDNLKEKVERLKETQRIDKKKFDRIVVHQDLAENKGGIPSVFGKLKNQNVPNRLKLSHTASLSKSNRIGSLASYVKGTHRRDSLTKHSNSGTRRLSTIAGAHESFVLRSQENDRTILQSDGTGIPSLPAETSSPLSPTGPFLLDNSDSTAAPLGSLPRLQVGHGKDTSIPTPPPLPNVLANPICPAPVSPPPPMPTSLQSTFLPPAPSAPPPPPMPVSLQAVTSPPVPPPPPIPTSLLPVQHINRESLSSAADNSCSSDNGAAPPPPPPPPSFSHRAQQTIISTPKIALKQIHWDKIGDIEETLWEDKSKRETTLQDLKSGGILSEIEDNFKIKERASVQQRKKDPDTDGKKKSFLPRDLAHQFGINLHMFSGYTVEEFVSKVLHCDKEIILNGTALEFFNRDDLINISPSLAKNFAPYATDYLNGGVPSKDSSELERSDRIFLELCYNLRSYWHERSLSLFVLTTYERDYYDLVYRLQKIDDVIQRLRNASKLKDLLFIIIEIGNHMNKKNVDGIKISSLNKLTFIKSSSDKDMSFIHFIERTIRTKFPEIYGFIDDLSKVENLGKISLEHVEYECEEFSTKVEKVLEMFRDGKLSDSKRLHPEDSIIERAKSKLNRLKVKNSLLKDQLLLLTRDLQKLMKYFGENYNDREAKNTFFDNFIEFSYIFKKCAKENIEKEEILKIYERRRRLLESRPPSDDESLDGDDTTAVDKQDLDTSSKNAAVDILLAKLRGVKKEAEPLRRRRSVRKLQNSDSESMPHKATSTLKDADHVLLERTQAMLTGIQNM</sequence>
<evidence type="ECO:0008006" key="9">
    <source>
        <dbReference type="Google" id="ProtNLM"/>
    </source>
</evidence>
<organism evidence="7 8">
    <name type="scientific">Zygotorulaspora mrakii</name>
    <name type="common">Zygosaccharomyces mrakii</name>
    <dbReference type="NCBI Taxonomy" id="42260"/>
    <lineage>
        <taxon>Eukaryota</taxon>
        <taxon>Fungi</taxon>
        <taxon>Dikarya</taxon>
        <taxon>Ascomycota</taxon>
        <taxon>Saccharomycotina</taxon>
        <taxon>Saccharomycetes</taxon>
        <taxon>Saccharomycetales</taxon>
        <taxon>Saccharomycetaceae</taxon>
        <taxon>Zygotorulaspora</taxon>
    </lineage>
</organism>
<feature type="region of interest" description="Disordered" evidence="4">
    <location>
        <begin position="1272"/>
        <end position="1294"/>
    </location>
</feature>
<dbReference type="GO" id="GO:0051016">
    <property type="term" value="P:barbed-end actin filament capping"/>
    <property type="evidence" value="ECO:0007669"/>
    <property type="project" value="UniProtKB-ARBA"/>
</dbReference>
<dbReference type="PROSITE" id="PS51232">
    <property type="entry name" value="GBD_FH3"/>
    <property type="match status" value="1"/>
</dbReference>
<dbReference type="SUPFAM" id="SSF101447">
    <property type="entry name" value="Formin homology 2 domain (FH2 domain)"/>
    <property type="match status" value="1"/>
</dbReference>
<name>A0A7H9B6Z1_ZYGMR</name>
<dbReference type="SUPFAM" id="SSF48371">
    <property type="entry name" value="ARM repeat"/>
    <property type="match status" value="1"/>
</dbReference>
<dbReference type="InterPro" id="IPR016024">
    <property type="entry name" value="ARM-type_fold"/>
</dbReference>
<evidence type="ECO:0000256" key="1">
    <source>
        <dbReference type="ARBA" id="ARBA00023054"/>
    </source>
</evidence>
<feature type="region of interest" description="Disordered" evidence="4">
    <location>
        <begin position="696"/>
        <end position="755"/>
    </location>
</feature>
<dbReference type="SMART" id="SM00498">
    <property type="entry name" value="FH2"/>
    <property type="match status" value="1"/>
</dbReference>
<dbReference type="OrthoDB" id="1104827at2759"/>
<feature type="compositionally biased region" description="Low complexity" evidence="4">
    <location>
        <begin position="826"/>
        <end position="841"/>
    </location>
</feature>
<feature type="coiled-coil region" evidence="3">
    <location>
        <begin position="534"/>
        <end position="600"/>
    </location>
</feature>
<evidence type="ECO:0000259" key="6">
    <source>
        <dbReference type="PROSITE" id="PS51444"/>
    </source>
</evidence>
<evidence type="ECO:0000259" key="5">
    <source>
        <dbReference type="PROSITE" id="PS51232"/>
    </source>
</evidence>
<dbReference type="Pfam" id="PF02181">
    <property type="entry name" value="FH2"/>
    <property type="match status" value="1"/>
</dbReference>
<dbReference type="KEGG" id="zmk:HG535_0F06180"/>
<feature type="region of interest" description="Disordered" evidence="4">
    <location>
        <begin position="1319"/>
        <end position="1344"/>
    </location>
</feature>
<dbReference type="GO" id="GO:0031267">
    <property type="term" value="F:small GTPase binding"/>
    <property type="evidence" value="ECO:0007669"/>
    <property type="project" value="InterPro"/>
</dbReference>
<dbReference type="GO" id="GO:0005935">
    <property type="term" value="C:cellular bud neck"/>
    <property type="evidence" value="ECO:0007669"/>
    <property type="project" value="UniProtKB-ARBA"/>
</dbReference>
<dbReference type="Gene3D" id="1.20.58.2220">
    <property type="entry name" value="Formin, FH2 domain"/>
    <property type="match status" value="1"/>
</dbReference>
<dbReference type="InterPro" id="IPR011989">
    <property type="entry name" value="ARM-like"/>
</dbReference>
<keyword evidence="8" id="KW-1185">Reference proteome</keyword>
<proteinExistence type="inferred from homology"/>
<dbReference type="GO" id="GO:0015629">
    <property type="term" value="C:actin cytoskeleton"/>
    <property type="evidence" value="ECO:0007669"/>
    <property type="project" value="UniProtKB-ARBA"/>
</dbReference>
<feature type="compositionally biased region" description="Pro residues" evidence="4">
    <location>
        <begin position="804"/>
        <end position="813"/>
    </location>
</feature>
<feature type="domain" description="GBD/FH3" evidence="5">
    <location>
        <begin position="123"/>
        <end position="502"/>
    </location>
</feature>
<feature type="region of interest" description="Disordered" evidence="4">
    <location>
        <begin position="1"/>
        <end position="25"/>
    </location>
</feature>
<dbReference type="GO" id="GO:0043332">
    <property type="term" value="C:mating projection tip"/>
    <property type="evidence" value="ECO:0007669"/>
    <property type="project" value="TreeGrafter"/>
</dbReference>
<dbReference type="Gene3D" id="1.25.10.10">
    <property type="entry name" value="Leucine-rich Repeat Variant"/>
    <property type="match status" value="1"/>
</dbReference>
<dbReference type="GO" id="GO:0005938">
    <property type="term" value="C:cell cortex"/>
    <property type="evidence" value="ECO:0007669"/>
    <property type="project" value="UniProtKB-ARBA"/>
</dbReference>
<dbReference type="GeneID" id="59237864"/>
<dbReference type="GO" id="GO:0003779">
    <property type="term" value="F:actin binding"/>
    <property type="evidence" value="ECO:0007669"/>
    <property type="project" value="InterPro"/>
</dbReference>
<comment type="similarity">
    <text evidence="2">Belongs to the formin homology family. BNI1 subfamily.</text>
</comment>
<dbReference type="InterPro" id="IPR010473">
    <property type="entry name" value="GTPase-bd"/>
</dbReference>
<feature type="compositionally biased region" description="Acidic residues" evidence="4">
    <location>
        <begin position="1278"/>
        <end position="1288"/>
    </location>
</feature>
<dbReference type="Pfam" id="PF06367">
    <property type="entry name" value="Drf_FH3"/>
    <property type="match status" value="1"/>
</dbReference>
<dbReference type="GO" id="GO:1903475">
    <property type="term" value="P:mitotic actomyosin contractile ring assembly"/>
    <property type="evidence" value="ECO:0007669"/>
    <property type="project" value="UniProtKB-ARBA"/>
</dbReference>
<evidence type="ECO:0000256" key="3">
    <source>
        <dbReference type="SAM" id="Coils"/>
    </source>
</evidence>
<dbReference type="GO" id="GO:0045010">
    <property type="term" value="P:actin nucleation"/>
    <property type="evidence" value="ECO:0007669"/>
    <property type="project" value="UniProtKB-ARBA"/>
</dbReference>
<dbReference type="EMBL" id="CP058609">
    <property type="protein sequence ID" value="QLG74106.1"/>
    <property type="molecule type" value="Genomic_DNA"/>
</dbReference>
<dbReference type="SMART" id="SM01139">
    <property type="entry name" value="Drf_FH3"/>
    <property type="match status" value="1"/>
</dbReference>
<dbReference type="Proteomes" id="UP000509704">
    <property type="component" value="Chromosome 6"/>
</dbReference>
<dbReference type="PANTHER" id="PTHR47102:SF1">
    <property type="entry name" value="BNI1-RELATED PROTEIN 1"/>
    <property type="match status" value="1"/>
</dbReference>
<feature type="compositionally biased region" description="Polar residues" evidence="4">
    <location>
        <begin position="11"/>
        <end position="23"/>
    </location>
</feature>
<feature type="domain" description="FH2" evidence="6">
    <location>
        <begin position="858"/>
        <end position="1273"/>
    </location>
</feature>
<feature type="compositionally biased region" description="Basic and acidic residues" evidence="4">
    <location>
        <begin position="1"/>
        <end position="10"/>
    </location>
</feature>
<dbReference type="GO" id="GO:0005522">
    <property type="term" value="F:profilin binding"/>
    <property type="evidence" value="ECO:0007669"/>
    <property type="project" value="UniProtKB-ARBA"/>
</dbReference>
<evidence type="ECO:0000256" key="4">
    <source>
        <dbReference type="SAM" id="MobiDB-lite"/>
    </source>
</evidence>
<evidence type="ECO:0000256" key="2">
    <source>
        <dbReference type="ARBA" id="ARBA00037935"/>
    </source>
</evidence>
<dbReference type="InterPro" id="IPR051661">
    <property type="entry name" value="Actin_filament_regulator"/>
</dbReference>
<evidence type="ECO:0000313" key="7">
    <source>
        <dbReference type="EMBL" id="QLG74106.1"/>
    </source>
</evidence>
<dbReference type="GO" id="GO:0070649">
    <property type="term" value="P:formin-nucleated actin cable assembly"/>
    <property type="evidence" value="ECO:0007669"/>
    <property type="project" value="UniProtKB-ARBA"/>
</dbReference>
<protein>
    <recommendedName>
        <fullName evidence="9">FH2 domain-containing protein</fullName>
    </recommendedName>
</protein>
<dbReference type="Gene3D" id="6.10.30.50">
    <property type="match status" value="1"/>
</dbReference>
<dbReference type="PROSITE" id="PS51444">
    <property type="entry name" value="FH2"/>
    <property type="match status" value="1"/>
</dbReference>
<dbReference type="FunFam" id="1.20.58.2220:FF:000006">
    <property type="entry name" value="Cytokinesis protein sepA"/>
    <property type="match status" value="1"/>
</dbReference>
<dbReference type="SMART" id="SM01140">
    <property type="entry name" value="Drf_GBD"/>
    <property type="match status" value="1"/>
</dbReference>
<evidence type="ECO:0000313" key="8">
    <source>
        <dbReference type="Proteomes" id="UP000509704"/>
    </source>
</evidence>
<feature type="region of interest" description="Disordered" evidence="4">
    <location>
        <begin position="769"/>
        <end position="855"/>
    </location>
</feature>
<dbReference type="GO" id="GO:0032153">
    <property type="term" value="C:cell division site"/>
    <property type="evidence" value="ECO:0007669"/>
    <property type="project" value="TreeGrafter"/>
</dbReference>
<accession>A0A7H9B6Z1</accession>
<dbReference type="InterPro" id="IPR010472">
    <property type="entry name" value="FH3_dom"/>
</dbReference>
<dbReference type="InterPro" id="IPR042201">
    <property type="entry name" value="FH2_Formin_sf"/>
</dbReference>
<dbReference type="GO" id="GO:0071474">
    <property type="term" value="P:cellular hyperosmotic response"/>
    <property type="evidence" value="ECO:0007669"/>
    <property type="project" value="UniProtKB-ARBA"/>
</dbReference>
<dbReference type="RefSeq" id="XP_037145831.1">
    <property type="nucleotide sequence ID" value="XM_037289936.1"/>
</dbReference>
<feature type="compositionally biased region" description="Polar residues" evidence="4">
    <location>
        <begin position="1329"/>
        <end position="1344"/>
    </location>
</feature>
<dbReference type="PANTHER" id="PTHR47102">
    <property type="entry name" value="PROTEIN BNI1"/>
    <property type="match status" value="1"/>
</dbReference>
<gene>
    <name evidence="7" type="ORF">HG535_0F06180</name>
</gene>
<reference evidence="7 8" key="1">
    <citation type="submission" date="2020-07" db="EMBL/GenBank/DDBJ databases">
        <title>The yeast mating-type switching endonuclease HO is a domesticated member of an unorthodox homing genetic element family.</title>
        <authorList>
            <person name="Coughlan A.Y."/>
            <person name="Lombardi L."/>
            <person name="Braun-Galleani S."/>
            <person name="Martos A.R."/>
            <person name="Galeote V."/>
            <person name="Bigey F."/>
            <person name="Dequin S."/>
            <person name="Byrne K.P."/>
            <person name="Wolfe K.H."/>
        </authorList>
    </citation>
    <scope>NUCLEOTIDE SEQUENCE [LARGE SCALE GENOMIC DNA]</scope>
    <source>
        <strain evidence="7 8">NRRL Y-6702</strain>
    </source>
</reference>
<feature type="compositionally biased region" description="Pro residues" evidence="4">
    <location>
        <begin position="783"/>
        <end position="795"/>
    </location>
</feature>
<keyword evidence="1 3" id="KW-0175">Coiled coil</keyword>
<feature type="compositionally biased region" description="Pro residues" evidence="4">
    <location>
        <begin position="842"/>
        <end position="851"/>
    </location>
</feature>